<evidence type="ECO:0000313" key="2">
    <source>
        <dbReference type="Proteomes" id="UP000548476"/>
    </source>
</evidence>
<name>A0A841FNK2_9ACTN</name>
<comment type="caution">
    <text evidence="1">The sequence shown here is derived from an EMBL/GenBank/DDBJ whole genome shotgun (WGS) entry which is preliminary data.</text>
</comment>
<dbReference type="AlphaFoldDB" id="A0A841FNK2"/>
<keyword evidence="2" id="KW-1185">Reference proteome</keyword>
<reference evidence="1 2" key="1">
    <citation type="submission" date="2020-08" db="EMBL/GenBank/DDBJ databases">
        <title>Genomic Encyclopedia of Type Strains, Phase IV (KMG-IV): sequencing the most valuable type-strain genomes for metagenomic binning, comparative biology and taxonomic classification.</title>
        <authorList>
            <person name="Goeker M."/>
        </authorList>
    </citation>
    <scope>NUCLEOTIDE SEQUENCE [LARGE SCALE GENOMIC DNA]</scope>
    <source>
        <strain evidence="1 2">YIM 65646</strain>
    </source>
</reference>
<protein>
    <recommendedName>
        <fullName evidence="3">DUF3800 domain-containing protein</fullName>
    </recommendedName>
</protein>
<evidence type="ECO:0000313" key="1">
    <source>
        <dbReference type="EMBL" id="MBB6036463.1"/>
    </source>
</evidence>
<sequence length="313" mass="33588">MTPAAGIPTLDRVVACDESGYEGEKLVGGTTDVFVHGSVDVDLGVADACMAELRTRIKSPATGYKANHLLREKHVAVLHWILGPEGPLLGNARIFIVDKTYYLLDRLITLLGEENTDAGTLHRDGPAAFGATRWAAFLDAANNVLRVKERVEAVAPVDAFCHMLDLLDGAPALAGLRASRGRAEAFRARLADDPGAVPALDLLIPAIVRAAEVWADGGTRPVSVLHDRQNALAPERVVQLKEMSPDLAELRLAPSNTDARIQLADIMAGTARRILEHHLHGHGDDALTALFAPYADPASIWVDPRTRALLGQV</sequence>
<accession>A0A841FNK2</accession>
<gene>
    <name evidence="1" type="ORF">HNR73_004334</name>
</gene>
<dbReference type="EMBL" id="JACHGT010000009">
    <property type="protein sequence ID" value="MBB6036463.1"/>
    <property type="molecule type" value="Genomic_DNA"/>
</dbReference>
<evidence type="ECO:0008006" key="3">
    <source>
        <dbReference type="Google" id="ProtNLM"/>
    </source>
</evidence>
<organism evidence="1 2">
    <name type="scientific">Phytomonospora endophytica</name>
    <dbReference type="NCBI Taxonomy" id="714109"/>
    <lineage>
        <taxon>Bacteria</taxon>
        <taxon>Bacillati</taxon>
        <taxon>Actinomycetota</taxon>
        <taxon>Actinomycetes</taxon>
        <taxon>Micromonosporales</taxon>
        <taxon>Micromonosporaceae</taxon>
        <taxon>Phytomonospora</taxon>
    </lineage>
</organism>
<dbReference type="Proteomes" id="UP000548476">
    <property type="component" value="Unassembled WGS sequence"/>
</dbReference>
<dbReference type="RefSeq" id="WP_184789311.1">
    <property type="nucleotide sequence ID" value="NZ_BONT01000030.1"/>
</dbReference>
<proteinExistence type="predicted"/>